<feature type="compositionally biased region" description="Basic and acidic residues" evidence="1">
    <location>
        <begin position="11"/>
        <end position="23"/>
    </location>
</feature>
<reference evidence="3" key="2">
    <citation type="submission" date="2023-04" db="EMBL/GenBank/DDBJ databases">
        <authorList>
            <person name="Bruccoleri R.E."/>
            <person name="Oakeley E.J."/>
            <person name="Faust A.-M."/>
            <person name="Dessus-Babus S."/>
            <person name="Altorfer M."/>
            <person name="Burckhardt D."/>
            <person name="Oertli M."/>
            <person name="Naumann U."/>
            <person name="Petersen F."/>
            <person name="Wong J."/>
        </authorList>
    </citation>
    <scope>NUCLEOTIDE SEQUENCE</scope>
    <source>
        <strain evidence="3">GSM-AAB239-AS_SAM_17_03QT</strain>
        <tissue evidence="3">Leaf</tissue>
    </source>
</reference>
<organism evidence="3 4">
    <name type="scientific">Iris pallida</name>
    <name type="common">Sweet iris</name>
    <dbReference type="NCBI Taxonomy" id="29817"/>
    <lineage>
        <taxon>Eukaryota</taxon>
        <taxon>Viridiplantae</taxon>
        <taxon>Streptophyta</taxon>
        <taxon>Embryophyta</taxon>
        <taxon>Tracheophyta</taxon>
        <taxon>Spermatophyta</taxon>
        <taxon>Magnoliopsida</taxon>
        <taxon>Liliopsida</taxon>
        <taxon>Asparagales</taxon>
        <taxon>Iridaceae</taxon>
        <taxon>Iridoideae</taxon>
        <taxon>Irideae</taxon>
        <taxon>Iris</taxon>
    </lineage>
</organism>
<evidence type="ECO:0000313" key="2">
    <source>
        <dbReference type="EMBL" id="KAJ6808487.1"/>
    </source>
</evidence>
<evidence type="ECO:0000256" key="1">
    <source>
        <dbReference type="SAM" id="MobiDB-lite"/>
    </source>
</evidence>
<comment type="caution">
    <text evidence="3">The sequence shown here is derived from an EMBL/GenBank/DDBJ whole genome shotgun (WGS) entry which is preliminary data.</text>
</comment>
<protein>
    <submittedName>
        <fullName evidence="3">Uncharacterized protein</fullName>
    </submittedName>
</protein>
<proteinExistence type="predicted"/>
<accession>A0AAX6HPZ1</accession>
<evidence type="ECO:0000313" key="3">
    <source>
        <dbReference type="EMBL" id="KAJ6843159.1"/>
    </source>
</evidence>
<name>A0AAX6HPZ1_IRIPA</name>
<keyword evidence="4" id="KW-1185">Reference proteome</keyword>
<reference evidence="3" key="1">
    <citation type="journal article" date="2023" name="GigaByte">
        <title>Genome assembly of the bearded iris, Iris pallida Lam.</title>
        <authorList>
            <person name="Bruccoleri R.E."/>
            <person name="Oakeley E.J."/>
            <person name="Faust A.M.E."/>
            <person name="Altorfer M."/>
            <person name="Dessus-Babus S."/>
            <person name="Burckhardt D."/>
            <person name="Oertli M."/>
            <person name="Naumann U."/>
            <person name="Petersen F."/>
            <person name="Wong J."/>
        </authorList>
    </citation>
    <scope>NUCLEOTIDE SEQUENCE</scope>
    <source>
        <strain evidence="3">GSM-AAB239-AS_SAM_17_03QT</strain>
    </source>
</reference>
<gene>
    <name evidence="2" type="ORF">M6B38_167285</name>
    <name evidence="3" type="ORF">M6B38_300490</name>
</gene>
<sequence>MVLGQALQNKWEFRNKDHVHSSEDEPDSTSSAEPVFKKLKQISDLMSTKSRRSSSISNSRTRKGKGMQITKSKKDGSDSYRRTTERSLHGDRVQDEKGRISEPLTLDSNLLYMRSILEELRVARENVILWMREEVQKLMANPSPDIIAEEDLYGAVSMSDIHLPFP</sequence>
<feature type="region of interest" description="Disordered" evidence="1">
    <location>
        <begin position="1"/>
        <end position="96"/>
    </location>
</feature>
<dbReference type="AlphaFoldDB" id="A0AAX6HPZ1"/>
<dbReference type="EMBL" id="JANAVB010033416">
    <property type="protein sequence ID" value="KAJ6808487.1"/>
    <property type="molecule type" value="Genomic_DNA"/>
</dbReference>
<dbReference type="Proteomes" id="UP001140949">
    <property type="component" value="Unassembled WGS sequence"/>
</dbReference>
<dbReference type="EMBL" id="JANAVB010007398">
    <property type="protein sequence ID" value="KAJ6843159.1"/>
    <property type="molecule type" value="Genomic_DNA"/>
</dbReference>
<evidence type="ECO:0000313" key="4">
    <source>
        <dbReference type="Proteomes" id="UP001140949"/>
    </source>
</evidence>
<feature type="compositionally biased region" description="Basic and acidic residues" evidence="1">
    <location>
        <begin position="72"/>
        <end position="96"/>
    </location>
</feature>